<keyword evidence="3" id="KW-0186">Copper</keyword>
<evidence type="ECO:0000256" key="3">
    <source>
        <dbReference type="ARBA" id="ARBA00023008"/>
    </source>
</evidence>
<sequence length="394" mass="40959">MALRGAGVLYRRDTASSFLELSFPSFSTHAGLLVFPLSFGHSLQYRSVTVAFFTSNQLSLFLGILVYLPITHSIYLSLAQSANRSTSPIFKMKQATSILAAAGLFSLANAHGYITSPSPRLPGDAMAAACGQQVYNNQAADRAGNVQGELQVASGQSDYDADACGIWLCKGYQFADNTDNVQSYTAGQVVDFVVDIVAPHTGVANVSIVDTATNTAIGSPLIEWTEDYASTATGVSEDETNFSITIPDDLGSKCSEAGACVIQWYWFAESIDQTYESCVDFTVGGSGSGGESPSEPAESSSAAPTSTSSAAPTSTASVTATTTTTAAPTTTAVPTTLTTSVRPTSTTTEGSKETSTTVPSSAPTSTGISIPKDGTAEEQLSFISSLLKALLAYE</sequence>
<evidence type="ECO:0000313" key="11">
    <source>
        <dbReference type="Proteomes" id="UP000054771"/>
    </source>
</evidence>
<organism evidence="10 11">
    <name type="scientific">Aspergillus calidoustus</name>
    <dbReference type="NCBI Taxonomy" id="454130"/>
    <lineage>
        <taxon>Eukaryota</taxon>
        <taxon>Fungi</taxon>
        <taxon>Dikarya</taxon>
        <taxon>Ascomycota</taxon>
        <taxon>Pezizomycotina</taxon>
        <taxon>Eurotiomycetes</taxon>
        <taxon>Eurotiomycetidae</taxon>
        <taxon>Eurotiales</taxon>
        <taxon>Aspergillaceae</taxon>
        <taxon>Aspergillus</taxon>
        <taxon>Aspergillus subgen. Nidulantes</taxon>
    </lineage>
</organism>
<comment type="similarity">
    <text evidence="6">Belongs to the polysaccharide monooxygenase AA13 family.</text>
</comment>
<comment type="cofactor">
    <cofactor evidence="1">
        <name>Cu(2+)</name>
        <dbReference type="ChEBI" id="CHEBI:29036"/>
    </cofactor>
</comment>
<keyword evidence="8" id="KW-0812">Transmembrane</keyword>
<reference evidence="11" key="1">
    <citation type="journal article" date="2016" name="Genome Announc.">
        <title>Draft genome sequences of fungus Aspergillus calidoustus.</title>
        <authorList>
            <person name="Horn F."/>
            <person name="Linde J."/>
            <person name="Mattern D.J."/>
            <person name="Walther G."/>
            <person name="Guthke R."/>
            <person name="Scherlach K."/>
            <person name="Martin K."/>
            <person name="Brakhage A.A."/>
            <person name="Petzke L."/>
            <person name="Valiante V."/>
        </authorList>
    </citation>
    <scope>NUCLEOTIDE SEQUENCE [LARGE SCALE GENOMIC DNA]</scope>
    <source>
        <strain evidence="11">SF006504</strain>
    </source>
</reference>
<keyword evidence="11" id="KW-1185">Reference proteome</keyword>
<keyword evidence="4" id="KW-1015">Disulfide bond</keyword>
<feature type="transmembrane region" description="Helical" evidence="8">
    <location>
        <begin position="59"/>
        <end position="78"/>
    </location>
</feature>
<evidence type="ECO:0000256" key="1">
    <source>
        <dbReference type="ARBA" id="ARBA00001973"/>
    </source>
</evidence>
<feature type="transmembrane region" description="Helical" evidence="8">
    <location>
        <begin position="98"/>
        <end position="114"/>
    </location>
</feature>
<proteinExistence type="inferred from homology"/>
<dbReference type="PANTHER" id="PTHR36575">
    <property type="entry name" value="BINDING PROTEIN, PUTATIVE (AFU_ORTHOLOGUE AFUA_1G14430)-RELATED"/>
    <property type="match status" value="1"/>
</dbReference>
<accession>A0A0U5A4J3</accession>
<dbReference type="GO" id="GO:0046872">
    <property type="term" value="F:metal ion binding"/>
    <property type="evidence" value="ECO:0007669"/>
    <property type="project" value="UniProtKB-KW"/>
</dbReference>
<dbReference type="EMBL" id="CDMC01000007">
    <property type="protein sequence ID" value="CEN62921.1"/>
    <property type="molecule type" value="Genomic_DNA"/>
</dbReference>
<name>A0A0U5A4J3_ASPCI</name>
<keyword evidence="2" id="KW-0479">Metal-binding</keyword>
<keyword evidence="5" id="KW-0325">Glycoprotein</keyword>
<feature type="transmembrane region" description="Helical" evidence="8">
    <location>
        <begin position="21"/>
        <end position="39"/>
    </location>
</feature>
<feature type="compositionally biased region" description="Low complexity" evidence="7">
    <location>
        <begin position="291"/>
        <end position="366"/>
    </location>
</feature>
<evidence type="ECO:0000256" key="7">
    <source>
        <dbReference type="SAM" id="MobiDB-lite"/>
    </source>
</evidence>
<evidence type="ECO:0000256" key="8">
    <source>
        <dbReference type="SAM" id="Phobius"/>
    </source>
</evidence>
<evidence type="ECO:0000256" key="6">
    <source>
        <dbReference type="ARBA" id="ARBA00034311"/>
    </source>
</evidence>
<dbReference type="STRING" id="454130.A0A0U5A4J3"/>
<dbReference type="Pfam" id="PF03067">
    <property type="entry name" value="LPMO_10"/>
    <property type="match status" value="1"/>
</dbReference>
<keyword evidence="8" id="KW-0472">Membrane</keyword>
<evidence type="ECO:0000313" key="10">
    <source>
        <dbReference type="EMBL" id="CEN62921.1"/>
    </source>
</evidence>
<dbReference type="AlphaFoldDB" id="A0A0U5A4J3"/>
<evidence type="ECO:0000259" key="9">
    <source>
        <dbReference type="Pfam" id="PF03067"/>
    </source>
</evidence>
<dbReference type="PANTHER" id="PTHR36575:SF2">
    <property type="entry name" value="CHITIN-BINDING TYPE-4 DOMAIN-CONTAINING PROTEIN-RELATED"/>
    <property type="match status" value="1"/>
</dbReference>
<evidence type="ECO:0000256" key="5">
    <source>
        <dbReference type="ARBA" id="ARBA00023180"/>
    </source>
</evidence>
<dbReference type="Proteomes" id="UP000054771">
    <property type="component" value="Unassembled WGS sequence"/>
</dbReference>
<dbReference type="OMA" id="FWATPDF"/>
<evidence type="ECO:0000256" key="4">
    <source>
        <dbReference type="ARBA" id="ARBA00023157"/>
    </source>
</evidence>
<protein>
    <submittedName>
        <fullName evidence="10">Putative Chitin-binding domain 3</fullName>
    </submittedName>
</protein>
<dbReference type="OrthoDB" id="120613at2759"/>
<feature type="region of interest" description="Disordered" evidence="7">
    <location>
        <begin position="285"/>
        <end position="373"/>
    </location>
</feature>
<dbReference type="Gene3D" id="2.70.50.70">
    <property type="match status" value="1"/>
</dbReference>
<gene>
    <name evidence="10" type="ORF">ASPCAL09549</name>
</gene>
<evidence type="ECO:0000256" key="2">
    <source>
        <dbReference type="ARBA" id="ARBA00022723"/>
    </source>
</evidence>
<dbReference type="InterPro" id="IPR052282">
    <property type="entry name" value="Starch-active_LPMO"/>
</dbReference>
<dbReference type="InterPro" id="IPR004302">
    <property type="entry name" value="Cellulose/chitin-bd_N"/>
</dbReference>
<feature type="domain" description="Chitin-binding type-4" evidence="9">
    <location>
        <begin position="111"/>
        <end position="281"/>
    </location>
</feature>
<keyword evidence="8" id="KW-1133">Transmembrane helix</keyword>